<evidence type="ECO:0000313" key="3">
    <source>
        <dbReference type="Proteomes" id="UP000532311"/>
    </source>
</evidence>
<keyword evidence="3" id="KW-1185">Reference proteome</keyword>
<evidence type="ECO:0000313" key="2">
    <source>
        <dbReference type="EMBL" id="KAF5705120.1"/>
    </source>
</evidence>
<dbReference type="GO" id="GO:0005737">
    <property type="term" value="C:cytoplasm"/>
    <property type="evidence" value="ECO:0007669"/>
    <property type="project" value="TreeGrafter"/>
</dbReference>
<dbReference type="Proteomes" id="UP000532311">
    <property type="component" value="Unassembled WGS sequence"/>
</dbReference>
<sequence>MNDSCKAKDRLLSIARSLQYPDSNDSLPEEFMRKLRTTLLSDPLLPRPNLFVSLWQEPAHPTAPSIQSPTLLQHADVVVIGSGITGCSVTRALLKYDSLAFTSRIVVLEARALASGSKGRHGEETAKEMCRFSFMNIRKIMEMLDETDLELRESSEIRHLHKVMIFGEEETCNASKESRDSFWDALPSYQTIHRVTEQHGFAKVPTFIWQGVQHQPYRLITGIFERLLFQYHDHLSIEINTPATAINYSPGTKTDSSSMPDYPYVIETPRGAIRAKQVIHCTNANAAHLLRPLIGRLYPYRGTMSVQKAGPHLENMGNSRSWSYLTKSSLDLVSERFDGGLYYLQQHATTGDIWVGTDYSNVFDVLTSDDTAVPGHSVEALLKFLPKYFVKGWLEDERPELKGVWTGLQGHTSDGLPLVGKLPKSVSGRDGDGEWIAGGYSGYGMDKAWMTGEAIASMITGKGVPDWLPKAFLLTEQRLERDITAERSVAKWVSIAKTGDW</sequence>
<dbReference type="PANTHER" id="PTHR13847">
    <property type="entry name" value="SARCOSINE DEHYDROGENASE-RELATED"/>
    <property type="match status" value="1"/>
</dbReference>
<protein>
    <submittedName>
        <fullName evidence="2">Gamma-glutamylputrescine oxidoreductase</fullName>
    </submittedName>
</protein>
<dbReference type="Gene3D" id="3.30.9.10">
    <property type="entry name" value="D-Amino Acid Oxidase, subunit A, domain 2"/>
    <property type="match status" value="1"/>
</dbReference>
<comment type="caution">
    <text evidence="2">The sequence shown here is derived from an EMBL/GenBank/DDBJ whole genome shotgun (WGS) entry which is preliminary data.</text>
</comment>
<proteinExistence type="predicted"/>
<dbReference type="InterPro" id="IPR006076">
    <property type="entry name" value="FAD-dep_OxRdtase"/>
</dbReference>
<dbReference type="SUPFAM" id="SSF51905">
    <property type="entry name" value="FAD/NAD(P)-binding domain"/>
    <property type="match status" value="1"/>
</dbReference>
<feature type="domain" description="FAD dependent oxidoreductase" evidence="1">
    <location>
        <begin position="76"/>
        <end position="457"/>
    </location>
</feature>
<evidence type="ECO:0000259" key="1">
    <source>
        <dbReference type="Pfam" id="PF01266"/>
    </source>
</evidence>
<organism evidence="2 3">
    <name type="scientific">Fusarium globosum</name>
    <dbReference type="NCBI Taxonomy" id="78864"/>
    <lineage>
        <taxon>Eukaryota</taxon>
        <taxon>Fungi</taxon>
        <taxon>Dikarya</taxon>
        <taxon>Ascomycota</taxon>
        <taxon>Pezizomycotina</taxon>
        <taxon>Sordariomycetes</taxon>
        <taxon>Hypocreomycetidae</taxon>
        <taxon>Hypocreales</taxon>
        <taxon>Nectriaceae</taxon>
        <taxon>Fusarium</taxon>
        <taxon>Fusarium fujikuroi species complex</taxon>
    </lineage>
</organism>
<gene>
    <name evidence="2" type="ORF">FGLOB1_8151</name>
</gene>
<accession>A0A8H6D6F9</accession>
<dbReference type="AlphaFoldDB" id="A0A8H6D6F9"/>
<dbReference type="InterPro" id="IPR036188">
    <property type="entry name" value="FAD/NAD-bd_sf"/>
</dbReference>
<dbReference type="PANTHER" id="PTHR13847:SF213">
    <property type="entry name" value="DEPENDENT OXIDOREDUCTASE, PUTATIVE-RELATED"/>
    <property type="match status" value="1"/>
</dbReference>
<reference evidence="2 3" key="1">
    <citation type="submission" date="2020-05" db="EMBL/GenBank/DDBJ databases">
        <title>Identification and distribution of gene clusters putatively required for synthesis of sphingolipid metabolism inhibitors in phylogenetically diverse species of the filamentous fungus Fusarium.</title>
        <authorList>
            <person name="Kim H.-S."/>
            <person name="Busman M."/>
            <person name="Brown D.W."/>
            <person name="Divon H."/>
            <person name="Uhlig S."/>
            <person name="Proctor R.H."/>
        </authorList>
    </citation>
    <scope>NUCLEOTIDE SEQUENCE [LARGE SCALE GENOMIC DNA]</scope>
    <source>
        <strain evidence="2 3">NRRL 26131</strain>
    </source>
</reference>
<dbReference type="Gene3D" id="3.50.50.60">
    <property type="entry name" value="FAD/NAD(P)-binding domain"/>
    <property type="match status" value="2"/>
</dbReference>
<dbReference type="Pfam" id="PF01266">
    <property type="entry name" value="DAO"/>
    <property type="match status" value="1"/>
</dbReference>
<name>A0A8H6D6F9_9HYPO</name>
<dbReference type="EMBL" id="JAAQPF010000354">
    <property type="protein sequence ID" value="KAF5705120.1"/>
    <property type="molecule type" value="Genomic_DNA"/>
</dbReference>